<evidence type="ECO:0000256" key="3">
    <source>
        <dbReference type="SAM" id="MobiDB-lite"/>
    </source>
</evidence>
<reference evidence="6" key="1">
    <citation type="submission" date="2017-02" db="UniProtKB">
        <authorList>
            <consortium name="WormBaseParasite"/>
        </authorList>
    </citation>
    <scope>IDENTIFICATION</scope>
</reference>
<dbReference type="WBParaSite" id="PTRK_0000178300.1">
    <property type="protein sequence ID" value="PTRK_0000178300.1"/>
    <property type="gene ID" value="PTRK_0000178300"/>
</dbReference>
<feature type="coiled-coil region" evidence="2">
    <location>
        <begin position="402"/>
        <end position="596"/>
    </location>
</feature>
<dbReference type="InterPro" id="IPR016158">
    <property type="entry name" value="Cullin_homology"/>
</dbReference>
<sequence>MFSKSTRGIGIDDNKSNILSIKGSRITRPIPSILKKSDNSPTNNNSSKEIIKRKSVTTNKGVTIVDNLKNSDRTKSLTNLNIPKCPHSSTKQIEDYTFLQDAYVQNLQQQIQLLEMENNYLKNSKDEVKSNSNEIVMMEGKNTNNNVRKREKEKVVENVDNNSTERYHVFEDDEISIALRDVDDSSGGRKFNYTSPRQLSPKQRTYQRIHVKSVNETNLETKIYKLESKLSQKNAEINELLRIKSELEDRIYDINEKISKKEEQRNRDRHTLMDENILLQKRLDDLTPILSQKESSISRLEADKDNLMIKIRSLQQECKNLHIKYDEKEKEKMAFSELENRRRNEIERLFEKIKEYDNENMQLKLNEQSYIDQLTVLRRRMMEEELKNKKDKSLSDKILDDNNNLIKENSRLTSQIMKLEMIIEQQDKELSKKRDFEIQEQEFMESRQRELNLRNDLRIKEENIIELKDKISGLETKLKDKDIHIEKDNEEKKRIQNELEGLNVLSKSLSSENKTLRENKNGLEDKVKILENKISDKEVEISKLKEEKDDMKLRHYEALEKMRKEIFLHSEKTNEFENLVKRIRDLSDTATKLQSREGSTIRSISILSPHVSFDSEPKQQTRSIYSLREASNISEESTTSLGEKINSFSEMLKYRSP</sequence>
<dbReference type="PROSITE" id="PS50069">
    <property type="entry name" value="CULLIN_2"/>
    <property type="match status" value="1"/>
</dbReference>
<evidence type="ECO:0000256" key="1">
    <source>
        <dbReference type="PROSITE-ProRule" id="PRU00330"/>
    </source>
</evidence>
<name>A0A0N4Z462_PARTI</name>
<keyword evidence="5" id="KW-1185">Reference proteome</keyword>
<evidence type="ECO:0000313" key="5">
    <source>
        <dbReference type="Proteomes" id="UP000038045"/>
    </source>
</evidence>
<organism evidence="5 6">
    <name type="scientific">Parastrongyloides trichosuri</name>
    <name type="common">Possum-specific nematode worm</name>
    <dbReference type="NCBI Taxonomy" id="131310"/>
    <lineage>
        <taxon>Eukaryota</taxon>
        <taxon>Metazoa</taxon>
        <taxon>Ecdysozoa</taxon>
        <taxon>Nematoda</taxon>
        <taxon>Chromadorea</taxon>
        <taxon>Rhabditida</taxon>
        <taxon>Tylenchina</taxon>
        <taxon>Panagrolaimomorpha</taxon>
        <taxon>Strongyloidoidea</taxon>
        <taxon>Strongyloididae</taxon>
        <taxon>Parastrongyloides</taxon>
    </lineage>
</organism>
<dbReference type="Proteomes" id="UP000038045">
    <property type="component" value="Unplaced"/>
</dbReference>
<feature type="domain" description="Cullin family profile" evidence="4">
    <location>
        <begin position="470"/>
        <end position="608"/>
    </location>
</feature>
<comment type="similarity">
    <text evidence="1">Belongs to the cullin family.</text>
</comment>
<feature type="region of interest" description="Disordered" evidence="3">
    <location>
        <begin position="30"/>
        <end position="49"/>
    </location>
</feature>
<protein>
    <submittedName>
        <fullName evidence="6">CULLIN_2 domain-containing protein</fullName>
    </submittedName>
</protein>
<evidence type="ECO:0000256" key="2">
    <source>
        <dbReference type="SAM" id="Coils"/>
    </source>
</evidence>
<proteinExistence type="inferred from homology"/>
<evidence type="ECO:0000313" key="6">
    <source>
        <dbReference type="WBParaSite" id="PTRK_0000178300.1"/>
    </source>
</evidence>
<feature type="compositionally biased region" description="Polar residues" evidence="3">
    <location>
        <begin position="39"/>
        <end position="48"/>
    </location>
</feature>
<feature type="coiled-coil region" evidence="2">
    <location>
        <begin position="290"/>
        <end position="373"/>
    </location>
</feature>
<feature type="coiled-coil region" evidence="2">
    <location>
        <begin position="223"/>
        <end position="264"/>
    </location>
</feature>
<evidence type="ECO:0000259" key="4">
    <source>
        <dbReference type="PROSITE" id="PS50069"/>
    </source>
</evidence>
<dbReference type="AlphaFoldDB" id="A0A0N4Z462"/>
<accession>A0A0N4Z462</accession>
<keyword evidence="2" id="KW-0175">Coiled coil</keyword>